<dbReference type="AlphaFoldDB" id="A0A6J7D1X2"/>
<feature type="domain" description="6-phosphogluconate dehydrogenase NADP-binding" evidence="4">
    <location>
        <begin position="3"/>
        <end position="164"/>
    </location>
</feature>
<dbReference type="InterPro" id="IPR002204">
    <property type="entry name" value="3-OH-isobutyrate_DH-rel_CS"/>
</dbReference>
<protein>
    <submittedName>
        <fullName evidence="6">Unannotated protein</fullName>
    </submittedName>
</protein>
<dbReference type="SUPFAM" id="SSF51735">
    <property type="entry name" value="NAD(P)-binding Rossmann-fold domains"/>
    <property type="match status" value="1"/>
</dbReference>
<accession>A0A6J7D1X2</accession>
<dbReference type="Pfam" id="PF03446">
    <property type="entry name" value="NAD_binding_2"/>
    <property type="match status" value="1"/>
</dbReference>
<dbReference type="InterPro" id="IPR013328">
    <property type="entry name" value="6PGD_dom2"/>
</dbReference>
<dbReference type="GO" id="GO:0051287">
    <property type="term" value="F:NAD binding"/>
    <property type="evidence" value="ECO:0007669"/>
    <property type="project" value="InterPro"/>
</dbReference>
<sequence>MGQVGFIGLGVMGAPMARHLSGKGNDVTVYNRTASKAEAWVVANGGWSAESPRVTAQEADFVFTCVGNDDDLRSVVLGPDGALAGMAPGAILVDHTTASADVAREIAAAAAAVGVGFVDAPVSGGQAGAETGSLTVMCGCDDLLVFRKAKTMIMGYAKACELMGGAGSGQLTKMVNQICIAGIVQGLAEAINFAQHAGLTVDKVVETIGKGAAQSWQMDNRAITMSRGEFDFGFAVEWMRKDLGICLDEANRNGARLPVTALVDQFYAQVVARGGKRWDTSSLMHLLAND</sequence>
<dbReference type="InterPro" id="IPR008927">
    <property type="entry name" value="6-PGluconate_DH-like_C_sf"/>
</dbReference>
<evidence type="ECO:0000256" key="2">
    <source>
        <dbReference type="ARBA" id="ARBA00023002"/>
    </source>
</evidence>
<keyword evidence="3" id="KW-0520">NAD</keyword>
<dbReference type="GO" id="GO:0016491">
    <property type="term" value="F:oxidoreductase activity"/>
    <property type="evidence" value="ECO:0007669"/>
    <property type="project" value="UniProtKB-KW"/>
</dbReference>
<dbReference type="SUPFAM" id="SSF48179">
    <property type="entry name" value="6-phosphogluconate dehydrogenase C-terminal domain-like"/>
    <property type="match status" value="1"/>
</dbReference>
<organism evidence="6">
    <name type="scientific">freshwater metagenome</name>
    <dbReference type="NCBI Taxonomy" id="449393"/>
    <lineage>
        <taxon>unclassified sequences</taxon>
        <taxon>metagenomes</taxon>
        <taxon>ecological metagenomes</taxon>
    </lineage>
</organism>
<dbReference type="PANTHER" id="PTHR43060">
    <property type="entry name" value="3-HYDROXYISOBUTYRATE DEHYDROGENASE-LIKE 1, MITOCHONDRIAL-RELATED"/>
    <property type="match status" value="1"/>
</dbReference>
<proteinExistence type="inferred from homology"/>
<evidence type="ECO:0000256" key="1">
    <source>
        <dbReference type="ARBA" id="ARBA00009080"/>
    </source>
</evidence>
<dbReference type="InterPro" id="IPR015815">
    <property type="entry name" value="HIBADH-related"/>
</dbReference>
<evidence type="ECO:0000259" key="5">
    <source>
        <dbReference type="Pfam" id="PF14833"/>
    </source>
</evidence>
<reference evidence="6" key="1">
    <citation type="submission" date="2020-05" db="EMBL/GenBank/DDBJ databases">
        <authorList>
            <person name="Chiriac C."/>
            <person name="Salcher M."/>
            <person name="Ghai R."/>
            <person name="Kavagutti S V."/>
        </authorList>
    </citation>
    <scope>NUCLEOTIDE SEQUENCE</scope>
</reference>
<dbReference type="Pfam" id="PF14833">
    <property type="entry name" value="NAD_binding_11"/>
    <property type="match status" value="1"/>
</dbReference>
<dbReference type="PIRSF" id="PIRSF000103">
    <property type="entry name" value="HIBADH"/>
    <property type="match status" value="1"/>
</dbReference>
<dbReference type="InterPro" id="IPR006115">
    <property type="entry name" value="6PGDH_NADP-bd"/>
</dbReference>
<dbReference type="Gene3D" id="1.10.1040.10">
    <property type="entry name" value="N-(1-d-carboxylethyl)-l-norvaline Dehydrogenase, domain 2"/>
    <property type="match status" value="1"/>
</dbReference>
<feature type="domain" description="3-hydroxyisobutyrate dehydrogenase-like NAD-binding" evidence="5">
    <location>
        <begin position="167"/>
        <end position="286"/>
    </location>
</feature>
<gene>
    <name evidence="6" type="ORF">UFOPK3376_00271</name>
</gene>
<name>A0A6J7D1X2_9ZZZZ</name>
<keyword evidence="2" id="KW-0560">Oxidoreductase</keyword>
<dbReference type="GO" id="GO:0050661">
    <property type="term" value="F:NADP binding"/>
    <property type="evidence" value="ECO:0007669"/>
    <property type="project" value="InterPro"/>
</dbReference>
<evidence type="ECO:0000259" key="4">
    <source>
        <dbReference type="Pfam" id="PF03446"/>
    </source>
</evidence>
<evidence type="ECO:0000256" key="3">
    <source>
        <dbReference type="ARBA" id="ARBA00023027"/>
    </source>
</evidence>
<evidence type="ECO:0000313" key="6">
    <source>
        <dbReference type="EMBL" id="CAB4861183.1"/>
    </source>
</evidence>
<dbReference type="PANTHER" id="PTHR43060:SF15">
    <property type="entry name" value="3-HYDROXYISOBUTYRATE DEHYDROGENASE-LIKE 1, MITOCHONDRIAL-RELATED"/>
    <property type="match status" value="1"/>
</dbReference>
<dbReference type="InterPro" id="IPR029154">
    <property type="entry name" value="HIBADH-like_NADP-bd"/>
</dbReference>
<comment type="similarity">
    <text evidence="1">Belongs to the HIBADH-related family.</text>
</comment>
<dbReference type="Gene3D" id="3.40.50.720">
    <property type="entry name" value="NAD(P)-binding Rossmann-like Domain"/>
    <property type="match status" value="1"/>
</dbReference>
<dbReference type="PROSITE" id="PS00895">
    <property type="entry name" value="3_HYDROXYISOBUT_DH"/>
    <property type="match status" value="1"/>
</dbReference>
<dbReference type="InterPro" id="IPR036291">
    <property type="entry name" value="NAD(P)-bd_dom_sf"/>
</dbReference>
<dbReference type="EMBL" id="CAFBLP010000004">
    <property type="protein sequence ID" value="CAB4861183.1"/>
    <property type="molecule type" value="Genomic_DNA"/>
</dbReference>